<evidence type="ECO:0000259" key="2">
    <source>
        <dbReference type="Pfam" id="PF13699"/>
    </source>
</evidence>
<keyword evidence="4" id="KW-1185">Reference proteome</keyword>
<dbReference type="RefSeq" id="WP_083980816.1">
    <property type="nucleotide sequence ID" value="NZ_VSFG01000001.1"/>
</dbReference>
<accession>A0A5D0NZN5</accession>
<dbReference type="AlphaFoldDB" id="A0A5D0NZN5"/>
<feature type="compositionally biased region" description="Polar residues" evidence="1">
    <location>
        <begin position="495"/>
        <end position="514"/>
    </location>
</feature>
<evidence type="ECO:0000313" key="3">
    <source>
        <dbReference type="EMBL" id="TYB49549.1"/>
    </source>
</evidence>
<dbReference type="InterPro" id="IPR025295">
    <property type="entry name" value="eCIS_core_dom"/>
</dbReference>
<feature type="region of interest" description="Disordered" evidence="1">
    <location>
        <begin position="492"/>
        <end position="514"/>
    </location>
</feature>
<feature type="region of interest" description="Disordered" evidence="1">
    <location>
        <begin position="1"/>
        <end position="27"/>
    </location>
</feature>
<organism evidence="3 4">
    <name type="scientific">Actinomadura chibensis</name>
    <dbReference type="NCBI Taxonomy" id="392828"/>
    <lineage>
        <taxon>Bacteria</taxon>
        <taxon>Bacillati</taxon>
        <taxon>Actinomycetota</taxon>
        <taxon>Actinomycetes</taxon>
        <taxon>Streptosporangiales</taxon>
        <taxon>Thermomonosporaceae</taxon>
        <taxon>Actinomadura</taxon>
    </lineage>
</organism>
<dbReference type="Pfam" id="PF13699">
    <property type="entry name" value="eCIS_core"/>
    <property type="match status" value="1"/>
</dbReference>
<feature type="domain" description="eCIS core" evidence="2">
    <location>
        <begin position="76"/>
        <end position="147"/>
    </location>
</feature>
<reference evidence="3 4" key="1">
    <citation type="submission" date="2019-08" db="EMBL/GenBank/DDBJ databases">
        <title>Actinomadura sp. nov. CYP1-5 isolated from mountain soil.</title>
        <authorList>
            <person name="Songsumanus A."/>
            <person name="Kuncharoen N."/>
            <person name="Kudo T."/>
            <person name="Yuki M."/>
            <person name="Igarashi Y."/>
            <person name="Tanasupawat S."/>
        </authorList>
    </citation>
    <scope>NUCLEOTIDE SEQUENCE [LARGE SCALE GENOMIC DNA]</scope>
    <source>
        <strain evidence="3 4">JCM 14158</strain>
    </source>
</reference>
<comment type="caution">
    <text evidence="3">The sequence shown here is derived from an EMBL/GenBank/DDBJ whole genome shotgun (WGS) entry which is preliminary data.</text>
</comment>
<dbReference type="STRING" id="1220554.GCA_001552135_03594"/>
<evidence type="ECO:0000256" key="1">
    <source>
        <dbReference type="SAM" id="MobiDB-lite"/>
    </source>
</evidence>
<gene>
    <name evidence="3" type="ORF">FXF69_10870</name>
</gene>
<feature type="compositionally biased region" description="Basic and acidic residues" evidence="1">
    <location>
        <begin position="1"/>
        <end position="17"/>
    </location>
</feature>
<protein>
    <submittedName>
        <fullName evidence="3">DUF4157 domain-containing protein</fullName>
    </submittedName>
</protein>
<evidence type="ECO:0000313" key="4">
    <source>
        <dbReference type="Proteomes" id="UP000323380"/>
    </source>
</evidence>
<dbReference type="EMBL" id="VSFG01000001">
    <property type="protein sequence ID" value="TYB49549.1"/>
    <property type="molecule type" value="Genomic_DNA"/>
</dbReference>
<proteinExistence type="predicted"/>
<dbReference type="Proteomes" id="UP000323380">
    <property type="component" value="Unassembled WGS sequence"/>
</dbReference>
<sequence length="514" mass="56641">MREYARPGKQDCEERPRGVARPKAAEPTDPAAALLALQRAAGNAAVTAALRAQRHGHVPAVQRSSVHDVLRSSGRPLGDGLRDEMEQRLGADFSDVRIHDDVAAQRSAAEMGARAYTSGTHVVVGAGGADKHTLAHELTHVIQQRSGPVEGTDNGQGVSVSDPGDRFEREAEASARRAMAIPLARAEAGGRRAHGGEQSRDAVIQRAPGEHLSPLVLARLRVANDAIRQVQADTRHAANQQEALIHTLYNSSMRSIVQQHDDFWDTSRIPPGTHPEELMAAKALESRSMICKTAAECAFAYLRRRAVGEELMMIMDPNQRHWFVIIGAEHEDPSEWVVADPWPTQARAVEWTDHFCYSPGLQSVFVHKRIRADGSDTVNHLAHLIDLNDAGAFVARWDLSRIGGRSNQEIGRMLQQAGVGINLHQDDLVDQIMQGLADVDSWPTHDIGSWPMEQLEVWCLAQIDAPVVRRLLARQQNSENLRDLRHEIAGGTGEVRQQQGDNSWIWNIPHAQNP</sequence>
<name>A0A5D0NZN5_9ACTN</name>